<accession>A0ABS1VDG2</accession>
<evidence type="ECO:0000313" key="2">
    <source>
        <dbReference type="Proteomes" id="UP000606490"/>
    </source>
</evidence>
<dbReference type="EMBL" id="JAEUXJ010000028">
    <property type="protein sequence ID" value="MBL6459171.1"/>
    <property type="molecule type" value="Genomic_DNA"/>
</dbReference>
<comment type="caution">
    <text evidence="1">The sequence shown here is derived from an EMBL/GenBank/DDBJ whole genome shotgun (WGS) entry which is preliminary data.</text>
</comment>
<evidence type="ECO:0000313" key="1">
    <source>
        <dbReference type="EMBL" id="MBL6459171.1"/>
    </source>
</evidence>
<reference evidence="1 2" key="1">
    <citation type="submission" date="2021-01" db="EMBL/GenBank/DDBJ databases">
        <title>Belnapia mucosa sp. nov. and Belnapia arida sp. nov., isolated from the Tabernas Desert (Almeria, Spain).</title>
        <authorList>
            <person name="Molina-Menor E."/>
            <person name="Vidal-Verdu A."/>
            <person name="Calonge A."/>
            <person name="Satari L."/>
            <person name="Pereto Magraner J."/>
            <person name="Porcar Miralles M."/>
        </authorList>
    </citation>
    <scope>NUCLEOTIDE SEQUENCE [LARGE SCALE GENOMIC DNA]</scope>
    <source>
        <strain evidence="1 2">T6</strain>
    </source>
</reference>
<dbReference type="Proteomes" id="UP000606490">
    <property type="component" value="Unassembled WGS sequence"/>
</dbReference>
<keyword evidence="2" id="KW-1185">Reference proteome</keyword>
<name>A0ABS1VDG2_9PROT</name>
<proteinExistence type="predicted"/>
<gene>
    <name evidence="1" type="ORF">JMJ55_28005</name>
</gene>
<dbReference type="RefSeq" id="WP_202828904.1">
    <property type="nucleotide sequence ID" value="NZ_JAEUXJ010000028.1"/>
</dbReference>
<sequence length="98" mass="10473">MDRFIIAGDFAGAAALILADYRGFVARYAEEPEDAVTKAFSARHTAGRTALAHLEQLVKLAAEAGDEAQRKAVGEVLAEWRRLMPPMQEEEDAAGGGG</sequence>
<organism evidence="1 2">
    <name type="scientific">Belnapia mucosa</name>
    <dbReference type="NCBI Taxonomy" id="2804532"/>
    <lineage>
        <taxon>Bacteria</taxon>
        <taxon>Pseudomonadati</taxon>
        <taxon>Pseudomonadota</taxon>
        <taxon>Alphaproteobacteria</taxon>
        <taxon>Acetobacterales</taxon>
        <taxon>Roseomonadaceae</taxon>
        <taxon>Belnapia</taxon>
    </lineage>
</organism>
<protein>
    <submittedName>
        <fullName evidence="1">Uncharacterized protein</fullName>
    </submittedName>
</protein>